<comment type="caution">
    <text evidence="2">The sequence shown here is derived from an EMBL/GenBank/DDBJ whole genome shotgun (WGS) entry which is preliminary data.</text>
</comment>
<keyword evidence="1" id="KW-1133">Transmembrane helix</keyword>
<evidence type="ECO:0000313" key="3">
    <source>
        <dbReference type="Proteomes" id="UP000183090"/>
    </source>
</evidence>
<gene>
    <name evidence="2" type="ORF">SAMN05216235_1736</name>
</gene>
<dbReference type="AlphaFoldDB" id="A0AA94HFZ0"/>
<evidence type="ECO:0000313" key="2">
    <source>
        <dbReference type="EMBL" id="SFK78412.1"/>
    </source>
</evidence>
<dbReference type="EMBL" id="FOTB01000003">
    <property type="protein sequence ID" value="SFK78412.1"/>
    <property type="molecule type" value="Genomic_DNA"/>
</dbReference>
<protein>
    <recommendedName>
        <fullName evidence="4">DUF1850 domain-containing protein</fullName>
    </recommendedName>
</protein>
<dbReference type="Proteomes" id="UP000183090">
    <property type="component" value="Unassembled WGS sequence"/>
</dbReference>
<reference evidence="2 3" key="1">
    <citation type="submission" date="2016-10" db="EMBL/GenBank/DDBJ databases">
        <authorList>
            <person name="Varghese N."/>
            <person name="Submissions S."/>
        </authorList>
    </citation>
    <scope>NUCLEOTIDE SEQUENCE [LARGE SCALE GENOMIC DNA]</scope>
    <source>
        <strain evidence="2 3">CGMCC 1.6501</strain>
    </source>
</reference>
<evidence type="ECO:0000256" key="1">
    <source>
        <dbReference type="SAM" id="Phobius"/>
    </source>
</evidence>
<organism evidence="2 3">
    <name type="scientific">Salinicoccus halodurans</name>
    <dbReference type="NCBI Taxonomy" id="407035"/>
    <lineage>
        <taxon>Bacteria</taxon>
        <taxon>Bacillati</taxon>
        <taxon>Bacillota</taxon>
        <taxon>Bacilli</taxon>
        <taxon>Bacillales</taxon>
        <taxon>Staphylococcaceae</taxon>
        <taxon>Salinicoccus</taxon>
    </lineage>
</organism>
<sequence>MACPSIFTRVCRNIMTSSKKVHESSNKKTLCFRNVFLSLIGVVLISCLVILLYVYRPSYLVVAEYETGETLYETRVDQGERFAITYIHSVERSPVKEVFEVRNEEIYTMESHTESFGAGMPYNGEDVEMKNGKFIIRNIDRKVHGGSLKVRPSSVFPHHIEIGGSTITISEAPYSGKNLEIKVVRTYFKG</sequence>
<feature type="transmembrane region" description="Helical" evidence="1">
    <location>
        <begin position="35"/>
        <end position="55"/>
    </location>
</feature>
<keyword evidence="1" id="KW-0812">Transmembrane</keyword>
<evidence type="ECO:0008006" key="4">
    <source>
        <dbReference type="Google" id="ProtNLM"/>
    </source>
</evidence>
<accession>A0AA94HFZ0</accession>
<name>A0AA94HFZ0_9STAP</name>
<dbReference type="Pfam" id="PF08905">
    <property type="entry name" value="DUF1850"/>
    <property type="match status" value="1"/>
</dbReference>
<dbReference type="InterPro" id="IPR015001">
    <property type="entry name" value="DUF1850"/>
</dbReference>
<proteinExistence type="predicted"/>
<keyword evidence="1" id="KW-0472">Membrane</keyword>